<dbReference type="Gene3D" id="3.40.50.720">
    <property type="entry name" value="NAD(P)-binding Rossmann-like Domain"/>
    <property type="match status" value="1"/>
</dbReference>
<dbReference type="PANTHER" id="PTHR43976:SF16">
    <property type="entry name" value="SHORT-CHAIN DEHYDROGENASE_REDUCTASE FAMILY PROTEIN"/>
    <property type="match status" value="1"/>
</dbReference>
<keyword evidence="6" id="KW-1185">Reference proteome</keyword>
<dbReference type="AlphaFoldDB" id="A0A0C9TR08"/>
<dbReference type="InterPro" id="IPR051911">
    <property type="entry name" value="SDR_oxidoreductase"/>
</dbReference>
<evidence type="ECO:0000313" key="6">
    <source>
        <dbReference type="Proteomes" id="UP000054279"/>
    </source>
</evidence>
<dbReference type="PRINTS" id="PR00080">
    <property type="entry name" value="SDRFAMILY"/>
</dbReference>
<dbReference type="EMBL" id="KN837500">
    <property type="protein sequence ID" value="KIJ24334.1"/>
    <property type="molecule type" value="Genomic_DNA"/>
</dbReference>
<evidence type="ECO:0000256" key="3">
    <source>
        <dbReference type="ARBA" id="ARBA00023002"/>
    </source>
</evidence>
<comment type="similarity">
    <text evidence="1 4">Belongs to the short-chain dehydrogenases/reductases (SDR) family.</text>
</comment>
<dbReference type="InterPro" id="IPR036291">
    <property type="entry name" value="NAD(P)-bd_dom_sf"/>
</dbReference>
<dbReference type="SUPFAM" id="SSF51735">
    <property type="entry name" value="NAD(P)-binding Rossmann-fold domains"/>
    <property type="match status" value="1"/>
</dbReference>
<dbReference type="PRINTS" id="PR00081">
    <property type="entry name" value="GDHRDH"/>
</dbReference>
<dbReference type="GO" id="GO:0016491">
    <property type="term" value="F:oxidoreductase activity"/>
    <property type="evidence" value="ECO:0007669"/>
    <property type="project" value="UniProtKB-KW"/>
</dbReference>
<keyword evidence="2" id="KW-0521">NADP</keyword>
<gene>
    <name evidence="5" type="ORF">M422DRAFT_274903</name>
</gene>
<evidence type="ECO:0000256" key="4">
    <source>
        <dbReference type="RuleBase" id="RU000363"/>
    </source>
</evidence>
<keyword evidence="3" id="KW-0560">Oxidoreductase</keyword>
<proteinExistence type="inferred from homology"/>
<accession>A0A0C9TR08</accession>
<sequence length="282" mass="30505">MSQPKVWLITGTSSGFGRAVTEHVLANGGIVVATLRKPEAIADLAAKYDSSRLLVLKLDVKNPEEIKSVFAKVKETYGRLDVVYNNAGYAVLAEAEATPVDTARDMFEVNFWGLINVSKEALRFFREVNKPGVGGWLLNASSMAGIAGLPAMSFYSASKYAVEGFSEAVSKELKPEWNIKVGVIAFGNFHTNAVQGIVDKDIPSLPAYEGGVVTSMRSAFDPNGGKSPKKAARELYNITVNPKSPSRVRLLLGDDTIGLAKGQLKQLQEDIDVSEPITDLWP</sequence>
<dbReference type="InterPro" id="IPR002347">
    <property type="entry name" value="SDR_fam"/>
</dbReference>
<organism evidence="5 6">
    <name type="scientific">Sphaerobolus stellatus (strain SS14)</name>
    <dbReference type="NCBI Taxonomy" id="990650"/>
    <lineage>
        <taxon>Eukaryota</taxon>
        <taxon>Fungi</taxon>
        <taxon>Dikarya</taxon>
        <taxon>Basidiomycota</taxon>
        <taxon>Agaricomycotina</taxon>
        <taxon>Agaricomycetes</taxon>
        <taxon>Phallomycetidae</taxon>
        <taxon>Geastrales</taxon>
        <taxon>Sphaerobolaceae</taxon>
        <taxon>Sphaerobolus</taxon>
    </lineage>
</organism>
<dbReference type="PANTHER" id="PTHR43976">
    <property type="entry name" value="SHORT CHAIN DEHYDROGENASE"/>
    <property type="match status" value="1"/>
</dbReference>
<dbReference type="PROSITE" id="PS00061">
    <property type="entry name" value="ADH_SHORT"/>
    <property type="match status" value="1"/>
</dbReference>
<evidence type="ECO:0008006" key="7">
    <source>
        <dbReference type="Google" id="ProtNLM"/>
    </source>
</evidence>
<reference evidence="5 6" key="1">
    <citation type="submission" date="2014-06" db="EMBL/GenBank/DDBJ databases">
        <title>Evolutionary Origins and Diversification of the Mycorrhizal Mutualists.</title>
        <authorList>
            <consortium name="DOE Joint Genome Institute"/>
            <consortium name="Mycorrhizal Genomics Consortium"/>
            <person name="Kohler A."/>
            <person name="Kuo A."/>
            <person name="Nagy L.G."/>
            <person name="Floudas D."/>
            <person name="Copeland A."/>
            <person name="Barry K.W."/>
            <person name="Cichocki N."/>
            <person name="Veneault-Fourrey C."/>
            <person name="LaButti K."/>
            <person name="Lindquist E.A."/>
            <person name="Lipzen A."/>
            <person name="Lundell T."/>
            <person name="Morin E."/>
            <person name="Murat C."/>
            <person name="Riley R."/>
            <person name="Ohm R."/>
            <person name="Sun H."/>
            <person name="Tunlid A."/>
            <person name="Henrissat B."/>
            <person name="Grigoriev I.V."/>
            <person name="Hibbett D.S."/>
            <person name="Martin F."/>
        </authorList>
    </citation>
    <scope>NUCLEOTIDE SEQUENCE [LARGE SCALE GENOMIC DNA]</scope>
    <source>
        <strain evidence="5 6">SS14</strain>
    </source>
</reference>
<dbReference type="Pfam" id="PF00106">
    <property type="entry name" value="adh_short"/>
    <property type="match status" value="1"/>
</dbReference>
<evidence type="ECO:0000313" key="5">
    <source>
        <dbReference type="EMBL" id="KIJ24334.1"/>
    </source>
</evidence>
<evidence type="ECO:0000256" key="2">
    <source>
        <dbReference type="ARBA" id="ARBA00022857"/>
    </source>
</evidence>
<name>A0A0C9TR08_SPHS4</name>
<dbReference type="HOGENOM" id="CLU_010194_2_9_1"/>
<dbReference type="InterPro" id="IPR020904">
    <property type="entry name" value="Sc_DH/Rdtase_CS"/>
</dbReference>
<evidence type="ECO:0000256" key="1">
    <source>
        <dbReference type="ARBA" id="ARBA00006484"/>
    </source>
</evidence>
<dbReference type="OrthoDB" id="1274115at2759"/>
<dbReference type="Proteomes" id="UP000054279">
    <property type="component" value="Unassembled WGS sequence"/>
</dbReference>
<dbReference type="CDD" id="cd05374">
    <property type="entry name" value="17beta-HSD-like_SDR_c"/>
    <property type="match status" value="1"/>
</dbReference>
<protein>
    <recommendedName>
        <fullName evidence="7">NAD(P)-binding protein</fullName>
    </recommendedName>
</protein>